<evidence type="ECO:0000313" key="12">
    <source>
        <dbReference type="Proteomes" id="UP000000305"/>
    </source>
</evidence>
<reference evidence="11 12" key="1">
    <citation type="journal article" date="2011" name="Science">
        <title>The ecoresponsive genome of Daphnia pulex.</title>
        <authorList>
            <person name="Colbourne J.K."/>
            <person name="Pfrender M.E."/>
            <person name="Gilbert D."/>
            <person name="Thomas W.K."/>
            <person name="Tucker A."/>
            <person name="Oakley T.H."/>
            <person name="Tokishita S."/>
            <person name="Aerts A."/>
            <person name="Arnold G.J."/>
            <person name="Basu M.K."/>
            <person name="Bauer D.J."/>
            <person name="Caceres C.E."/>
            <person name="Carmel L."/>
            <person name="Casola C."/>
            <person name="Choi J.H."/>
            <person name="Detter J.C."/>
            <person name="Dong Q."/>
            <person name="Dusheyko S."/>
            <person name="Eads B.D."/>
            <person name="Frohlich T."/>
            <person name="Geiler-Samerotte K.A."/>
            <person name="Gerlach D."/>
            <person name="Hatcher P."/>
            <person name="Jogdeo S."/>
            <person name="Krijgsveld J."/>
            <person name="Kriventseva E.V."/>
            <person name="Kultz D."/>
            <person name="Laforsch C."/>
            <person name="Lindquist E."/>
            <person name="Lopez J."/>
            <person name="Manak J.R."/>
            <person name="Muller J."/>
            <person name="Pangilinan J."/>
            <person name="Patwardhan R.P."/>
            <person name="Pitluck S."/>
            <person name="Pritham E.J."/>
            <person name="Rechtsteiner A."/>
            <person name="Rho M."/>
            <person name="Rogozin I.B."/>
            <person name="Sakarya O."/>
            <person name="Salamov A."/>
            <person name="Schaack S."/>
            <person name="Shapiro H."/>
            <person name="Shiga Y."/>
            <person name="Skalitzky C."/>
            <person name="Smith Z."/>
            <person name="Souvorov A."/>
            <person name="Sung W."/>
            <person name="Tang Z."/>
            <person name="Tsuchiya D."/>
            <person name="Tu H."/>
            <person name="Vos H."/>
            <person name="Wang M."/>
            <person name="Wolf Y.I."/>
            <person name="Yamagata H."/>
            <person name="Yamada T."/>
            <person name="Ye Y."/>
            <person name="Shaw J.R."/>
            <person name="Andrews J."/>
            <person name="Crease T.J."/>
            <person name="Tang H."/>
            <person name="Lucas S.M."/>
            <person name="Robertson H.M."/>
            <person name="Bork P."/>
            <person name="Koonin E.V."/>
            <person name="Zdobnov E.M."/>
            <person name="Grigoriev I.V."/>
            <person name="Lynch M."/>
            <person name="Boore J.L."/>
        </authorList>
    </citation>
    <scope>NUCLEOTIDE SEQUENCE [LARGE SCALE GENOMIC DNA]</scope>
</reference>
<dbReference type="InterPro" id="IPR000718">
    <property type="entry name" value="Peptidase_M13"/>
</dbReference>
<dbReference type="eggNOG" id="KOG3624">
    <property type="taxonomic scope" value="Eukaryota"/>
</dbReference>
<evidence type="ECO:0000256" key="3">
    <source>
        <dbReference type="ARBA" id="ARBA00022670"/>
    </source>
</evidence>
<keyword evidence="8" id="KW-0732">Signal</keyword>
<dbReference type="HOGENOM" id="CLU_006187_4_3_1"/>
<keyword evidence="6" id="KW-0862">Zinc</keyword>
<feature type="signal peptide" evidence="8">
    <location>
        <begin position="1"/>
        <end position="26"/>
    </location>
</feature>
<dbReference type="PhylomeDB" id="E9G5L7"/>
<dbReference type="InterPro" id="IPR024079">
    <property type="entry name" value="MetalloPept_cat_dom_sf"/>
</dbReference>
<dbReference type="KEGG" id="dpx:DAPPUDRAFT_313895"/>
<dbReference type="AlphaFoldDB" id="E9G5L7"/>
<dbReference type="SUPFAM" id="SSF55486">
    <property type="entry name" value="Metalloproteases ('zincins'), catalytic domain"/>
    <property type="match status" value="1"/>
</dbReference>
<evidence type="ECO:0000313" key="11">
    <source>
        <dbReference type="EMBL" id="EFX85606.1"/>
    </source>
</evidence>
<dbReference type="PANTHER" id="PTHR11733:SF237">
    <property type="entry name" value="NEPRILYSIN-LIKE 4"/>
    <property type="match status" value="1"/>
</dbReference>
<evidence type="ECO:0000256" key="2">
    <source>
        <dbReference type="ARBA" id="ARBA00007357"/>
    </source>
</evidence>
<evidence type="ECO:0000256" key="7">
    <source>
        <dbReference type="ARBA" id="ARBA00023049"/>
    </source>
</evidence>
<dbReference type="GO" id="GO:0016485">
    <property type="term" value="P:protein processing"/>
    <property type="evidence" value="ECO:0000318"/>
    <property type="project" value="GO_Central"/>
</dbReference>
<gene>
    <name evidence="11" type="ORF">DAPPUDRAFT_313895</name>
</gene>
<dbReference type="EMBL" id="GL732532">
    <property type="protein sequence ID" value="EFX85606.1"/>
    <property type="molecule type" value="Genomic_DNA"/>
</dbReference>
<dbReference type="Proteomes" id="UP000000305">
    <property type="component" value="Unassembled WGS sequence"/>
</dbReference>
<comment type="cofactor">
    <cofactor evidence="1">
        <name>Zn(2+)</name>
        <dbReference type="ChEBI" id="CHEBI:29105"/>
    </cofactor>
</comment>
<dbReference type="PANTHER" id="PTHR11733">
    <property type="entry name" value="ZINC METALLOPROTEASE FAMILY M13 NEPRILYSIN-RELATED"/>
    <property type="match status" value="1"/>
</dbReference>
<evidence type="ECO:0000256" key="4">
    <source>
        <dbReference type="ARBA" id="ARBA00022723"/>
    </source>
</evidence>
<evidence type="ECO:0000256" key="1">
    <source>
        <dbReference type="ARBA" id="ARBA00001947"/>
    </source>
</evidence>
<proteinExistence type="inferred from homology"/>
<dbReference type="GO" id="GO:0005886">
    <property type="term" value="C:plasma membrane"/>
    <property type="evidence" value="ECO:0000318"/>
    <property type="project" value="GO_Central"/>
</dbReference>
<dbReference type="OrthoDB" id="6475849at2759"/>
<keyword evidence="12" id="KW-1185">Reference proteome</keyword>
<evidence type="ECO:0000256" key="6">
    <source>
        <dbReference type="ARBA" id="ARBA00022833"/>
    </source>
</evidence>
<dbReference type="InterPro" id="IPR042089">
    <property type="entry name" value="Peptidase_M13_dom_2"/>
</dbReference>
<evidence type="ECO:0008006" key="13">
    <source>
        <dbReference type="Google" id="ProtNLM"/>
    </source>
</evidence>
<evidence type="ECO:0000259" key="10">
    <source>
        <dbReference type="Pfam" id="PF05649"/>
    </source>
</evidence>
<evidence type="ECO:0000259" key="9">
    <source>
        <dbReference type="Pfam" id="PF01431"/>
    </source>
</evidence>
<feature type="domain" description="Peptidase M13 C-terminal" evidence="9">
    <location>
        <begin position="516"/>
        <end position="718"/>
    </location>
</feature>
<accession>E9G5L7</accession>
<dbReference type="Gene3D" id="1.10.1380.10">
    <property type="entry name" value="Neutral endopeptidase , domain2"/>
    <property type="match status" value="1"/>
</dbReference>
<dbReference type="PROSITE" id="PS51885">
    <property type="entry name" value="NEPRILYSIN"/>
    <property type="match status" value="1"/>
</dbReference>
<protein>
    <recommendedName>
        <fullName evidence="13">Endothelin-converting enzyme 1</fullName>
    </recommendedName>
</protein>
<dbReference type="GO" id="GO:0046872">
    <property type="term" value="F:metal ion binding"/>
    <property type="evidence" value="ECO:0007669"/>
    <property type="project" value="UniProtKB-KW"/>
</dbReference>
<keyword evidence="7" id="KW-0482">Metalloprotease</keyword>
<dbReference type="Pfam" id="PF05649">
    <property type="entry name" value="Peptidase_M13_N"/>
    <property type="match status" value="1"/>
</dbReference>
<dbReference type="InterPro" id="IPR008753">
    <property type="entry name" value="Peptidase_M13_N"/>
</dbReference>
<sequence length="721" mass="81929">MSNNKLTILHIAIASFILESFTVCHGLPTYSQDANMSATNELADAMDATVDPCHDFFQYACGGWIKKNPIPASKSSWSQFDMMNRKLVTILKDILTQTNVDTDPTPLKFSREMYADCMNTDAIETIGLKPLTDYLSAFGGWPMTLDDWDGSNFDWKKASASAFATYNLALLVNFFNDLDTKNTQRNTIYVDQESLFLPRSVLVNLENNQNIATAYIQLMVDSAKTVRDWLRNNITDHEIQAQAHAVLNFETQLAVIMVPDENRRNSTRMYNPMSLAGLQNWTDKVNTRTSQAKINWLEYLNDIYSVANITIPVTEQLVVVEMDYLKHLIQLLDRTPTRVLANYIHWRIVNNLAPYTNQRMAELQFEFTKVNEGILKSTSRSNKCVDVINDLMGYALGSVYVQKVFDDESIEEIKTMISYLKTAFKSLVSDATWMDPDTKSIAKDKVDAMIEFVGYPPWIKNKKEVEDYYNGISRTSTGCHFCNVQQAYAFVNKNELASLRSKPDRFEWDEKPTEVNAFYTSTTNSITFPAAILQAPNFAKGRSPAINYGAMGSMIGHEITHGFDDQGRQSDKNGNTVQWWTEKTLEKYQLRAKCFIDQYSNYTVLNGTRLNGINTQGENIADNGGVREAFRAYRYYVEAHGGSDFSKFQNLTPEQLFFLAYANSFCGVNTPEGLSNLVETDPHSPHRFRVIGTLSNNEDFVREFHCGAGTPMNRLNKCVLW</sequence>
<dbReference type="OMA" id="MMHITHE"/>
<feature type="domain" description="Peptidase M13 N-terminal" evidence="10">
    <location>
        <begin position="52"/>
        <end position="456"/>
    </location>
</feature>
<dbReference type="Gene3D" id="3.40.390.10">
    <property type="entry name" value="Collagenase (Catalytic Domain)"/>
    <property type="match status" value="1"/>
</dbReference>
<keyword evidence="4" id="KW-0479">Metal-binding</keyword>
<keyword evidence="3" id="KW-0645">Protease</keyword>
<organism evidence="11 12">
    <name type="scientific">Daphnia pulex</name>
    <name type="common">Water flea</name>
    <dbReference type="NCBI Taxonomy" id="6669"/>
    <lineage>
        <taxon>Eukaryota</taxon>
        <taxon>Metazoa</taxon>
        <taxon>Ecdysozoa</taxon>
        <taxon>Arthropoda</taxon>
        <taxon>Crustacea</taxon>
        <taxon>Branchiopoda</taxon>
        <taxon>Diplostraca</taxon>
        <taxon>Cladocera</taxon>
        <taxon>Anomopoda</taxon>
        <taxon>Daphniidae</taxon>
        <taxon>Daphnia</taxon>
    </lineage>
</organism>
<dbReference type="CDD" id="cd08662">
    <property type="entry name" value="M13"/>
    <property type="match status" value="1"/>
</dbReference>
<dbReference type="InterPro" id="IPR018497">
    <property type="entry name" value="Peptidase_M13_C"/>
</dbReference>
<keyword evidence="5" id="KW-0378">Hydrolase</keyword>
<dbReference type="InParanoid" id="E9G5L7"/>
<feature type="chain" id="PRO_5003236688" description="Endothelin-converting enzyme 1" evidence="8">
    <location>
        <begin position="27"/>
        <end position="721"/>
    </location>
</feature>
<name>E9G5L7_DAPPU</name>
<comment type="similarity">
    <text evidence="2">Belongs to the peptidase M13 family.</text>
</comment>
<evidence type="ECO:0000256" key="8">
    <source>
        <dbReference type="SAM" id="SignalP"/>
    </source>
</evidence>
<dbReference type="PRINTS" id="PR00786">
    <property type="entry name" value="NEPRILYSIN"/>
</dbReference>
<dbReference type="GO" id="GO:0004222">
    <property type="term" value="F:metalloendopeptidase activity"/>
    <property type="evidence" value="ECO:0000318"/>
    <property type="project" value="GO_Central"/>
</dbReference>
<evidence type="ECO:0000256" key="5">
    <source>
        <dbReference type="ARBA" id="ARBA00022801"/>
    </source>
</evidence>
<dbReference type="Pfam" id="PF01431">
    <property type="entry name" value="Peptidase_M13"/>
    <property type="match status" value="1"/>
</dbReference>